<keyword evidence="3" id="KW-0813">Transport</keyword>
<dbReference type="PANTHER" id="PTHR12894">
    <property type="entry name" value="CNH DOMAIN CONTAINING"/>
    <property type="match status" value="1"/>
</dbReference>
<evidence type="ECO:0000256" key="2">
    <source>
        <dbReference type="ARBA" id="ARBA00004496"/>
    </source>
</evidence>
<dbReference type="GO" id="GO:0005764">
    <property type="term" value="C:lysosome"/>
    <property type="evidence" value="ECO:0007669"/>
    <property type="project" value="UniProtKB-SubCell"/>
</dbReference>
<dbReference type="InterPro" id="IPR000547">
    <property type="entry name" value="Clathrin_H-chain/VPS_repeat"/>
</dbReference>
<keyword evidence="4" id="KW-0963">Cytoplasm</keyword>
<feature type="repeat" description="CHCR" evidence="7">
    <location>
        <begin position="560"/>
        <end position="722"/>
    </location>
</feature>
<feature type="domain" description="CNH" evidence="8">
    <location>
        <begin position="23"/>
        <end position="294"/>
    </location>
</feature>
<evidence type="ECO:0000256" key="5">
    <source>
        <dbReference type="ARBA" id="ARBA00022927"/>
    </source>
</evidence>
<dbReference type="GO" id="GO:0034058">
    <property type="term" value="P:endosomal vesicle fusion"/>
    <property type="evidence" value="ECO:0007669"/>
    <property type="project" value="TreeGrafter"/>
</dbReference>
<dbReference type="InParanoid" id="A0A2J7PLI6"/>
<dbReference type="AlphaFoldDB" id="A0A2J7PLI6"/>
<evidence type="ECO:0000313" key="10">
    <source>
        <dbReference type="Proteomes" id="UP000235965"/>
    </source>
</evidence>
<reference evidence="9 10" key="1">
    <citation type="submission" date="2017-12" db="EMBL/GenBank/DDBJ databases">
        <title>Hemimetabolous genomes reveal molecular basis of termite eusociality.</title>
        <authorList>
            <person name="Harrison M.C."/>
            <person name="Jongepier E."/>
            <person name="Robertson H.M."/>
            <person name="Arning N."/>
            <person name="Bitard-Feildel T."/>
            <person name="Chao H."/>
            <person name="Childers C.P."/>
            <person name="Dinh H."/>
            <person name="Doddapaneni H."/>
            <person name="Dugan S."/>
            <person name="Gowin J."/>
            <person name="Greiner C."/>
            <person name="Han Y."/>
            <person name="Hu H."/>
            <person name="Hughes D.S.T."/>
            <person name="Huylmans A.-K."/>
            <person name="Kemena C."/>
            <person name="Kremer L.P.M."/>
            <person name="Lee S.L."/>
            <person name="Lopez-Ezquerra A."/>
            <person name="Mallet L."/>
            <person name="Monroy-Kuhn J.M."/>
            <person name="Moser A."/>
            <person name="Murali S.C."/>
            <person name="Muzny D.M."/>
            <person name="Otani S."/>
            <person name="Piulachs M.-D."/>
            <person name="Poelchau M."/>
            <person name="Qu J."/>
            <person name="Schaub F."/>
            <person name="Wada-Katsumata A."/>
            <person name="Worley K.C."/>
            <person name="Xie Q."/>
            <person name="Ylla G."/>
            <person name="Poulsen M."/>
            <person name="Gibbs R.A."/>
            <person name="Schal C."/>
            <person name="Richards S."/>
            <person name="Belles X."/>
            <person name="Korb J."/>
            <person name="Bornberg-Bauer E."/>
        </authorList>
    </citation>
    <scope>NUCLEOTIDE SEQUENCE [LARGE SCALE GENOMIC DNA]</scope>
    <source>
        <tissue evidence="9">Whole body</tissue>
    </source>
</reference>
<evidence type="ECO:0000313" key="9">
    <source>
        <dbReference type="EMBL" id="PNF17198.1"/>
    </source>
</evidence>
<dbReference type="STRING" id="105785.A0A2J7PLI6"/>
<proteinExistence type="predicted"/>
<keyword evidence="9" id="KW-0675">Receptor</keyword>
<dbReference type="InterPro" id="IPR001180">
    <property type="entry name" value="CNH_dom"/>
</dbReference>
<evidence type="ECO:0000256" key="4">
    <source>
        <dbReference type="ARBA" id="ARBA00022490"/>
    </source>
</evidence>
<dbReference type="InterPro" id="IPR019452">
    <property type="entry name" value="VPS39/TGF_beta_rcpt-assoc_1"/>
</dbReference>
<evidence type="ECO:0000256" key="1">
    <source>
        <dbReference type="ARBA" id="ARBA00004371"/>
    </source>
</evidence>
<evidence type="ECO:0000256" key="3">
    <source>
        <dbReference type="ARBA" id="ARBA00022448"/>
    </source>
</evidence>
<evidence type="ECO:0000256" key="7">
    <source>
        <dbReference type="PROSITE-ProRule" id="PRU01006"/>
    </source>
</evidence>
<comment type="subcellular location">
    <subcellularLocation>
        <location evidence="2">Cytoplasm</location>
    </subcellularLocation>
    <subcellularLocation>
        <location evidence="1">Lysosome</location>
    </subcellularLocation>
</comment>
<keyword evidence="5" id="KW-0653">Protein transport</keyword>
<keyword evidence="10" id="KW-1185">Reference proteome</keyword>
<dbReference type="Proteomes" id="UP000235965">
    <property type="component" value="Unassembled WGS sequence"/>
</dbReference>
<dbReference type="InterPro" id="IPR036322">
    <property type="entry name" value="WD40_repeat_dom_sf"/>
</dbReference>
<dbReference type="Pfam" id="PF10367">
    <property type="entry name" value="zf-Vps39_C"/>
    <property type="match status" value="1"/>
</dbReference>
<dbReference type="GO" id="GO:0006886">
    <property type="term" value="P:intracellular protein transport"/>
    <property type="evidence" value="ECO:0007669"/>
    <property type="project" value="UniProtKB-UniRule"/>
</dbReference>
<protein>
    <submittedName>
        <fullName evidence="9">Transforming growth factor-beta receptor-associated protein 1</fullName>
    </submittedName>
</protein>
<dbReference type="Pfam" id="PF10366">
    <property type="entry name" value="Vps39_1"/>
    <property type="match status" value="1"/>
</dbReference>
<dbReference type="InterPro" id="IPR019453">
    <property type="entry name" value="VPS39/TGFA1_Znf"/>
</dbReference>
<gene>
    <name evidence="9" type="ORF">B7P43_G06591</name>
</gene>
<dbReference type="GO" id="GO:0006914">
    <property type="term" value="P:autophagy"/>
    <property type="evidence" value="ECO:0007669"/>
    <property type="project" value="TreeGrafter"/>
</dbReference>
<accession>A0A2J7PLI6</accession>
<dbReference type="PROSITE" id="PS50236">
    <property type="entry name" value="CHCR"/>
    <property type="match status" value="1"/>
</dbReference>
<organism evidence="9 10">
    <name type="scientific">Cryptotermes secundus</name>
    <dbReference type="NCBI Taxonomy" id="105785"/>
    <lineage>
        <taxon>Eukaryota</taxon>
        <taxon>Metazoa</taxon>
        <taxon>Ecdysozoa</taxon>
        <taxon>Arthropoda</taxon>
        <taxon>Hexapoda</taxon>
        <taxon>Insecta</taxon>
        <taxon>Pterygota</taxon>
        <taxon>Neoptera</taxon>
        <taxon>Polyneoptera</taxon>
        <taxon>Dictyoptera</taxon>
        <taxon>Blattodea</taxon>
        <taxon>Blattoidea</taxon>
        <taxon>Termitoidae</taxon>
        <taxon>Kalotermitidae</taxon>
        <taxon>Cryptotermitinae</taxon>
        <taxon>Cryptotermes</taxon>
    </lineage>
</organism>
<dbReference type="EMBL" id="NEVH01024425">
    <property type="protein sequence ID" value="PNF17198.1"/>
    <property type="molecule type" value="Genomic_DNA"/>
</dbReference>
<dbReference type="PANTHER" id="PTHR12894:SF27">
    <property type="entry name" value="TRANSFORMING GROWTH FACTOR-BETA RECEPTOR-ASSOCIATED PROTEIN 1"/>
    <property type="match status" value="1"/>
</dbReference>
<comment type="caution">
    <text evidence="9">The sequence shown here is derived from an EMBL/GenBank/DDBJ whole genome shotgun (WGS) entry which is preliminary data.</text>
</comment>
<dbReference type="OrthoDB" id="8169718at2759"/>
<evidence type="ECO:0000259" key="8">
    <source>
        <dbReference type="PROSITE" id="PS50219"/>
    </source>
</evidence>
<dbReference type="SUPFAM" id="SSF50978">
    <property type="entry name" value="WD40 repeat-like"/>
    <property type="match status" value="1"/>
</dbReference>
<keyword evidence="6" id="KW-0458">Lysosome</keyword>
<evidence type="ECO:0000256" key="6">
    <source>
        <dbReference type="ARBA" id="ARBA00023228"/>
    </source>
</evidence>
<dbReference type="GO" id="GO:0016020">
    <property type="term" value="C:membrane"/>
    <property type="evidence" value="ECO:0007669"/>
    <property type="project" value="TreeGrafter"/>
</dbReference>
<sequence>MSVKAFEFVSVIEALQQLGENAQTKIECIECCGKELYVGTNDSSLILYALEEKKEGIGKVVYKSRKVRHKFLDLKKPVKCIKAASALNRLLILCDSSLLILNMHDLEIIGGGPKLRGISTFCLNENPNINNPFCIQICVARKRQLQVYNVTEEKLIHIKDIGVPEPAIGVAVDGSYICAALLTQYTVYNFDTNFTQQLFTYGRENFLPIIRRITKEEFLLSAPEGLGMFVNAEGMSNRPPIQWSYPLRALAYSHPYILGLSDDVIMVYSILDQQQKQALPFIGGRSIGNFDGRIYVTSGMAVYSLTPVPWEKQVEVLLADSRVEEALELAQNANRVGMTKEQFQKLYHKIQQQAAFIHFSNGEFDKAQELFVSGSVDPREVISIFPGLMPPSSTFVRSIPPLHGIADVIQLFHGDEGKLSEAKQFLHHFLEDLREKSHQHALEVDTALLKVYAEINAPELEAFIAASEITCDVRDCCDWLEKSKCYHALALLHRHACDHDKALKVWAKIISGEYKDDRFHGLEFFVECLANLKEPEFLWRYADFVLSRDQEVGVGIFTLRSAQEVNSDALKPDTVLNYLHQYPKAVVKYLEHLVIKQEIQAEKFHTHLAILYLEDILKKRKEGNQEAVMELRTKLRYLLQVSSLYRVQLLLGKMNEADLHQEAAILYGKIEEHEKALDILVHNLKDFKAAEMYCINTTEGKGLKYKHNLFHTLLAVYLDPKLEASKREEYLSPALELLNARAGDFDAAKVLEMIPPNWSVSVVEVFLRGALRTSLHKYRMTKVESALARGENLQNRFALYHLQRLSISLHESNYCCICKKPFLDGSFARYPNNVLTHVSCARHSSICPLTGKNFKSLASLYPGR</sequence>
<name>A0A2J7PLI6_9NEOP</name>
<dbReference type="PROSITE" id="PS50219">
    <property type="entry name" value="CNH"/>
    <property type="match status" value="1"/>
</dbReference>
<dbReference type="Pfam" id="PF00780">
    <property type="entry name" value="CNH"/>
    <property type="match status" value="1"/>
</dbReference>
<dbReference type="InterPro" id="IPR032914">
    <property type="entry name" value="Vam6/VPS39/TRAP1"/>
</dbReference>